<dbReference type="AlphaFoldDB" id="A0A0D0AXP7"/>
<dbReference type="InParanoid" id="A0A0D0AXP7"/>
<dbReference type="HOGENOM" id="CLU_2943370_0_0_1"/>
<organism evidence="1 2">
    <name type="scientific">Suillus luteus UH-Slu-Lm8-n1</name>
    <dbReference type="NCBI Taxonomy" id="930992"/>
    <lineage>
        <taxon>Eukaryota</taxon>
        <taxon>Fungi</taxon>
        <taxon>Dikarya</taxon>
        <taxon>Basidiomycota</taxon>
        <taxon>Agaricomycotina</taxon>
        <taxon>Agaricomycetes</taxon>
        <taxon>Agaricomycetidae</taxon>
        <taxon>Boletales</taxon>
        <taxon>Suillineae</taxon>
        <taxon>Suillaceae</taxon>
        <taxon>Suillus</taxon>
    </lineage>
</organism>
<accession>A0A0D0AXP7</accession>
<reference evidence="1 2" key="1">
    <citation type="submission" date="2014-04" db="EMBL/GenBank/DDBJ databases">
        <authorList>
            <consortium name="DOE Joint Genome Institute"/>
            <person name="Kuo A."/>
            <person name="Ruytinx J."/>
            <person name="Rineau F."/>
            <person name="Colpaert J."/>
            <person name="Kohler A."/>
            <person name="Nagy L.G."/>
            <person name="Floudas D."/>
            <person name="Copeland A."/>
            <person name="Barry K.W."/>
            <person name="Cichocki N."/>
            <person name="Veneault-Fourrey C."/>
            <person name="LaButti K."/>
            <person name="Lindquist E.A."/>
            <person name="Lipzen A."/>
            <person name="Lundell T."/>
            <person name="Morin E."/>
            <person name="Murat C."/>
            <person name="Sun H."/>
            <person name="Tunlid A."/>
            <person name="Henrissat B."/>
            <person name="Grigoriev I.V."/>
            <person name="Hibbett D.S."/>
            <person name="Martin F."/>
            <person name="Nordberg H.P."/>
            <person name="Cantor M.N."/>
            <person name="Hua S.X."/>
        </authorList>
    </citation>
    <scope>NUCLEOTIDE SEQUENCE [LARGE SCALE GENOMIC DNA]</scope>
    <source>
        <strain evidence="1 2">UH-Slu-Lm8-n1</strain>
    </source>
</reference>
<name>A0A0D0AXP7_9AGAM</name>
<dbReference type="Proteomes" id="UP000054485">
    <property type="component" value="Unassembled WGS sequence"/>
</dbReference>
<reference evidence="2" key="2">
    <citation type="submission" date="2015-01" db="EMBL/GenBank/DDBJ databases">
        <title>Evolutionary Origins and Diversification of the Mycorrhizal Mutualists.</title>
        <authorList>
            <consortium name="DOE Joint Genome Institute"/>
            <consortium name="Mycorrhizal Genomics Consortium"/>
            <person name="Kohler A."/>
            <person name="Kuo A."/>
            <person name="Nagy L.G."/>
            <person name="Floudas D."/>
            <person name="Copeland A."/>
            <person name="Barry K.W."/>
            <person name="Cichocki N."/>
            <person name="Veneault-Fourrey C."/>
            <person name="LaButti K."/>
            <person name="Lindquist E.A."/>
            <person name="Lipzen A."/>
            <person name="Lundell T."/>
            <person name="Morin E."/>
            <person name="Murat C."/>
            <person name="Riley R."/>
            <person name="Ohm R."/>
            <person name="Sun H."/>
            <person name="Tunlid A."/>
            <person name="Henrissat B."/>
            <person name="Grigoriev I.V."/>
            <person name="Hibbett D.S."/>
            <person name="Martin F."/>
        </authorList>
    </citation>
    <scope>NUCLEOTIDE SEQUENCE [LARGE SCALE GENOMIC DNA]</scope>
    <source>
        <strain evidence="2">UH-Slu-Lm8-n1</strain>
    </source>
</reference>
<dbReference type="EMBL" id="KN835510">
    <property type="protein sequence ID" value="KIK36658.1"/>
    <property type="molecule type" value="Genomic_DNA"/>
</dbReference>
<evidence type="ECO:0000313" key="2">
    <source>
        <dbReference type="Proteomes" id="UP000054485"/>
    </source>
</evidence>
<keyword evidence="2" id="KW-1185">Reference proteome</keyword>
<gene>
    <name evidence="1" type="ORF">CY34DRAFT_811134</name>
</gene>
<sequence>MGSCGYLASDHPTRLGSVCGHKYSRILFIPDAVYLGGASSHTSIISVQLRILGLWPPSFN</sequence>
<proteinExistence type="predicted"/>
<protein>
    <submittedName>
        <fullName evidence="1">Uncharacterized protein</fullName>
    </submittedName>
</protein>
<evidence type="ECO:0000313" key="1">
    <source>
        <dbReference type="EMBL" id="KIK36658.1"/>
    </source>
</evidence>